<proteinExistence type="inferred from homology"/>
<dbReference type="PRINTS" id="PR00473">
    <property type="entry name" value="GALCTOKINASE"/>
</dbReference>
<evidence type="ECO:0000259" key="6">
    <source>
        <dbReference type="Pfam" id="PF00288"/>
    </source>
</evidence>
<dbReference type="InterPro" id="IPR019539">
    <property type="entry name" value="GalKase_N"/>
</dbReference>
<dbReference type="InterPro" id="IPR000705">
    <property type="entry name" value="Galactokinase"/>
</dbReference>
<dbReference type="Gene3D" id="3.30.70.890">
    <property type="entry name" value="GHMP kinase, C-terminal domain"/>
    <property type="match status" value="1"/>
</dbReference>
<dbReference type="Proteomes" id="UP000509623">
    <property type="component" value="Chromosome"/>
</dbReference>
<dbReference type="PANTHER" id="PTHR10457:SF7">
    <property type="entry name" value="GALACTOKINASE-RELATED"/>
    <property type="match status" value="1"/>
</dbReference>
<dbReference type="PRINTS" id="PR00959">
    <property type="entry name" value="MEVGALKINASE"/>
</dbReference>
<comment type="similarity">
    <text evidence="1">Belongs to the GHMP kinase family. GalK subfamily.</text>
</comment>
<dbReference type="SUPFAM" id="SSF55060">
    <property type="entry name" value="GHMP Kinase, C-terminal domain"/>
    <property type="match status" value="1"/>
</dbReference>
<accession>A0ABX6PTV2</accession>
<evidence type="ECO:0000259" key="7">
    <source>
        <dbReference type="Pfam" id="PF10509"/>
    </source>
</evidence>
<evidence type="ECO:0000256" key="4">
    <source>
        <dbReference type="ARBA" id="ARBA00022777"/>
    </source>
</evidence>
<dbReference type="InterPro" id="IPR014721">
    <property type="entry name" value="Ribsml_uS5_D2-typ_fold_subgr"/>
</dbReference>
<evidence type="ECO:0000256" key="5">
    <source>
        <dbReference type="ARBA" id="ARBA00022840"/>
    </source>
</evidence>
<dbReference type="PANTHER" id="PTHR10457">
    <property type="entry name" value="MEVALONATE KINASE/GALACTOKINASE"/>
    <property type="match status" value="1"/>
</dbReference>
<evidence type="ECO:0000256" key="2">
    <source>
        <dbReference type="ARBA" id="ARBA00022679"/>
    </source>
</evidence>
<dbReference type="EMBL" id="CP046161">
    <property type="protein sequence ID" value="QKO29664.1"/>
    <property type="molecule type" value="Genomic_DNA"/>
</dbReference>
<evidence type="ECO:0000313" key="9">
    <source>
        <dbReference type="Proteomes" id="UP000509623"/>
    </source>
</evidence>
<dbReference type="Gene3D" id="3.30.230.10">
    <property type="match status" value="1"/>
</dbReference>
<dbReference type="RefSeq" id="WP_174402982.1">
    <property type="nucleotide sequence ID" value="NZ_CP046161.1"/>
</dbReference>
<evidence type="ECO:0000313" key="8">
    <source>
        <dbReference type="EMBL" id="QKO29664.1"/>
    </source>
</evidence>
<feature type="domain" description="Galactokinase N-terminal" evidence="7">
    <location>
        <begin position="44"/>
        <end position="93"/>
    </location>
</feature>
<dbReference type="Pfam" id="PF10509">
    <property type="entry name" value="GalKase_gal_bdg"/>
    <property type="match status" value="1"/>
</dbReference>
<evidence type="ECO:0000256" key="1">
    <source>
        <dbReference type="ARBA" id="ARBA00006566"/>
    </source>
</evidence>
<keyword evidence="5" id="KW-0067">ATP-binding</keyword>
<keyword evidence="2" id="KW-0808">Transferase</keyword>
<dbReference type="PIRSF" id="PIRSF000530">
    <property type="entry name" value="Galactokinase"/>
    <property type="match status" value="1"/>
</dbReference>
<evidence type="ECO:0000256" key="3">
    <source>
        <dbReference type="ARBA" id="ARBA00022741"/>
    </source>
</evidence>
<dbReference type="PROSITE" id="PS00627">
    <property type="entry name" value="GHMP_KINASES_ATP"/>
    <property type="match status" value="1"/>
</dbReference>
<keyword evidence="4" id="KW-0418">Kinase</keyword>
<dbReference type="InterPro" id="IPR020568">
    <property type="entry name" value="Ribosomal_Su5_D2-typ_SF"/>
</dbReference>
<feature type="domain" description="GHMP kinase N-terminal" evidence="6">
    <location>
        <begin position="130"/>
        <end position="217"/>
    </location>
</feature>
<keyword evidence="3" id="KW-0547">Nucleotide-binding</keyword>
<protein>
    <submittedName>
        <fullName evidence="8">Galactokinase</fullName>
    </submittedName>
</protein>
<dbReference type="SUPFAM" id="SSF54211">
    <property type="entry name" value="Ribosomal protein S5 domain 2-like"/>
    <property type="match status" value="1"/>
</dbReference>
<dbReference type="InterPro" id="IPR006203">
    <property type="entry name" value="GHMP_knse_ATP-bd_CS"/>
</dbReference>
<sequence length="433" mass="47525">MMELQEAKKEVMLGGLHEKIKQVYGCGDEDCETIAQRYADAMDCFASLYGTDRDISIFSAPGRTEIGGNHTDHQHGHVLAAAVNLDTIAVAARSSSSLIRVKSQGYPEDVIDLTDLAVREEEKNTSRALIRGVAARFVRMGYPINGFDAYTTSQVKSGSGLSSSAAFEVLIGTILNALFCDGKESMMQIAQAGQYAENVYFGKPSGLMDQAASSIGGFVSMDFGDIKKPKAKQVVFDLNSYGYVLCIIDTHASHADLTPDYAAIPAEMHQVAAYFDKDVLREVPEPLFYQNIPQVREAVGDRPVLRAMHFYADDRRAQAEASALRRGYFEKFKRLIRESGNSSFMYLQNIYSASSWDKQAVSVTLGLIDHFASHLPEKDALAWRVHGGGFAGTVQAFVPQKYIESFVTAMDAWLGEGSCRVLRVRPAGGTQML</sequence>
<organism evidence="8 9">
    <name type="scientific">Caproicibacterium lactatifermentans</name>
    <dbReference type="NCBI Taxonomy" id="2666138"/>
    <lineage>
        <taxon>Bacteria</taxon>
        <taxon>Bacillati</taxon>
        <taxon>Bacillota</taxon>
        <taxon>Clostridia</taxon>
        <taxon>Eubacteriales</taxon>
        <taxon>Oscillospiraceae</taxon>
        <taxon>Caproicibacterium</taxon>
    </lineage>
</organism>
<dbReference type="Pfam" id="PF00288">
    <property type="entry name" value="GHMP_kinases_N"/>
    <property type="match status" value="1"/>
</dbReference>
<dbReference type="InterPro" id="IPR006204">
    <property type="entry name" value="GHMP_kinase_N_dom"/>
</dbReference>
<gene>
    <name evidence="8" type="ORF">GKP14_00650</name>
</gene>
<dbReference type="InterPro" id="IPR036554">
    <property type="entry name" value="GHMP_kinase_C_sf"/>
</dbReference>
<dbReference type="InterPro" id="IPR006206">
    <property type="entry name" value="Mevalonate/galactokinase"/>
</dbReference>
<keyword evidence="9" id="KW-1185">Reference proteome</keyword>
<name>A0ABX6PTV2_9FIRM</name>
<reference evidence="9" key="1">
    <citation type="submission" date="2019-11" db="EMBL/GenBank/DDBJ databases">
        <authorList>
            <person name="Ren C."/>
            <person name="Wang H."/>
            <person name="Xu Y."/>
        </authorList>
    </citation>
    <scope>NUCLEOTIDE SEQUENCE [LARGE SCALE GENOMIC DNA]</scope>
    <source>
        <strain evidence="9">JNU-WLY1368</strain>
    </source>
</reference>